<evidence type="ECO:0000256" key="3">
    <source>
        <dbReference type="ARBA" id="ARBA00022691"/>
    </source>
</evidence>
<accession>A0A382XXF9</accession>
<name>A0A382XXF9_9ZZZZ</name>
<evidence type="ECO:0000256" key="1">
    <source>
        <dbReference type="ARBA" id="ARBA00022603"/>
    </source>
</evidence>
<dbReference type="Pfam" id="PF05063">
    <property type="entry name" value="MT-A70"/>
    <property type="match status" value="1"/>
</dbReference>
<dbReference type="PANTHER" id="PTHR12829">
    <property type="entry name" value="N6-ADENOSINE-METHYLTRANSFERASE"/>
    <property type="match status" value="1"/>
</dbReference>
<dbReference type="Gene3D" id="3.40.50.150">
    <property type="entry name" value="Vaccinia Virus protein VP39"/>
    <property type="match status" value="1"/>
</dbReference>
<dbReference type="InterPro" id="IPR029063">
    <property type="entry name" value="SAM-dependent_MTases_sf"/>
</dbReference>
<organism evidence="4">
    <name type="scientific">marine metagenome</name>
    <dbReference type="NCBI Taxonomy" id="408172"/>
    <lineage>
        <taxon>unclassified sequences</taxon>
        <taxon>metagenomes</taxon>
        <taxon>ecological metagenomes</taxon>
    </lineage>
</organism>
<proteinExistence type="predicted"/>
<dbReference type="PROSITE" id="PS00092">
    <property type="entry name" value="N6_MTASE"/>
    <property type="match status" value="1"/>
</dbReference>
<dbReference type="GO" id="GO:0032259">
    <property type="term" value="P:methylation"/>
    <property type="evidence" value="ECO:0007669"/>
    <property type="project" value="UniProtKB-KW"/>
</dbReference>
<dbReference type="AlphaFoldDB" id="A0A382XXF9"/>
<protein>
    <submittedName>
        <fullName evidence="4">Uncharacterized protein</fullName>
    </submittedName>
</protein>
<dbReference type="PANTHER" id="PTHR12829:SF7">
    <property type="entry name" value="N6-ADENOSINE-METHYLTRANSFERASE CATALYTIC SUBUNIT"/>
    <property type="match status" value="1"/>
</dbReference>
<dbReference type="InterPro" id="IPR002052">
    <property type="entry name" value="DNA_methylase_N6_adenine_CS"/>
</dbReference>
<dbReference type="InterPro" id="IPR007757">
    <property type="entry name" value="MT-A70-like"/>
</dbReference>
<keyword evidence="2" id="KW-0808">Transferase</keyword>
<dbReference type="PROSITE" id="PS51143">
    <property type="entry name" value="MT_A70"/>
    <property type="match status" value="1"/>
</dbReference>
<dbReference type="SUPFAM" id="SSF53335">
    <property type="entry name" value="S-adenosyl-L-methionine-dependent methyltransferases"/>
    <property type="match status" value="1"/>
</dbReference>
<dbReference type="GO" id="GO:0001734">
    <property type="term" value="F:mRNA m(6)A methyltransferase activity"/>
    <property type="evidence" value="ECO:0007669"/>
    <property type="project" value="UniProtKB-ARBA"/>
</dbReference>
<keyword evidence="1" id="KW-0489">Methyltransferase</keyword>
<reference evidence="4" key="1">
    <citation type="submission" date="2018-05" db="EMBL/GenBank/DDBJ databases">
        <authorList>
            <person name="Lanie J.A."/>
            <person name="Ng W.-L."/>
            <person name="Kazmierczak K.M."/>
            <person name="Andrzejewski T.M."/>
            <person name="Davidsen T.M."/>
            <person name="Wayne K.J."/>
            <person name="Tettelin H."/>
            <person name="Glass J.I."/>
            <person name="Rusch D."/>
            <person name="Podicherti R."/>
            <person name="Tsui H.-C.T."/>
            <person name="Winkler M.E."/>
        </authorList>
    </citation>
    <scope>NUCLEOTIDE SEQUENCE</scope>
</reference>
<evidence type="ECO:0000256" key="2">
    <source>
        <dbReference type="ARBA" id="ARBA00022679"/>
    </source>
</evidence>
<dbReference type="GO" id="GO:0003676">
    <property type="term" value="F:nucleic acid binding"/>
    <property type="evidence" value="ECO:0007669"/>
    <property type="project" value="InterPro"/>
</dbReference>
<dbReference type="EMBL" id="UINC01171308">
    <property type="protein sequence ID" value="SVD75807.1"/>
    <property type="molecule type" value="Genomic_DNA"/>
</dbReference>
<sequence length="194" mass="22011">LASLTDLIESGDIKALPKKKYSIIYADPPWDYKGQLQHAGPNSGDTGGATKHYPTVTLSELKTWPIQKLAKADCLLFMWATSPHLDQAIDLGKAWGFKWATVAFVWDKQRSNPGFYTLSECELCLVFKKGRIPQPRGLRNIRQLVSVKRTNHSAKPEEVRENIESMFPKQKKIELFARSRIKGWDAWGLEISPD</sequence>
<evidence type="ECO:0000313" key="4">
    <source>
        <dbReference type="EMBL" id="SVD75807.1"/>
    </source>
</evidence>
<feature type="non-terminal residue" evidence="4">
    <location>
        <position position="1"/>
    </location>
</feature>
<gene>
    <name evidence="4" type="ORF">METZ01_LOCUS428661</name>
</gene>
<keyword evidence="3" id="KW-0949">S-adenosyl-L-methionine</keyword>
<feature type="non-terminal residue" evidence="4">
    <location>
        <position position="194"/>
    </location>
</feature>